<accession>A0AAV2RX94</accession>
<evidence type="ECO:0000313" key="2">
    <source>
        <dbReference type="EMBL" id="CAL4150184.1"/>
    </source>
</evidence>
<comment type="caution">
    <text evidence="2">The sequence shown here is derived from an EMBL/GenBank/DDBJ whole genome shotgun (WGS) entry which is preliminary data.</text>
</comment>
<feature type="compositionally biased region" description="Basic and acidic residues" evidence="1">
    <location>
        <begin position="455"/>
        <end position="472"/>
    </location>
</feature>
<keyword evidence="3" id="KW-1185">Reference proteome</keyword>
<dbReference type="EMBL" id="CAXKWB010037558">
    <property type="protein sequence ID" value="CAL4150184.1"/>
    <property type="molecule type" value="Genomic_DNA"/>
</dbReference>
<dbReference type="InterPro" id="IPR028364">
    <property type="entry name" value="Ribosomal_uL1/biogenesis"/>
</dbReference>
<dbReference type="AlphaFoldDB" id="A0AAV2RX94"/>
<feature type="compositionally biased region" description="Basic residues" evidence="1">
    <location>
        <begin position="498"/>
        <end position="517"/>
    </location>
</feature>
<reference evidence="2 3" key="1">
    <citation type="submission" date="2024-05" db="EMBL/GenBank/DDBJ databases">
        <authorList>
            <person name="Wallberg A."/>
        </authorList>
    </citation>
    <scope>NUCLEOTIDE SEQUENCE [LARGE SCALE GENOMIC DNA]</scope>
</reference>
<dbReference type="Gene3D" id="3.30.190.20">
    <property type="match status" value="1"/>
</dbReference>
<evidence type="ECO:0000313" key="3">
    <source>
        <dbReference type="Proteomes" id="UP001497623"/>
    </source>
</evidence>
<proteinExistence type="predicted"/>
<dbReference type="Pfam" id="PF00687">
    <property type="entry name" value="Ribosomal_L1"/>
    <property type="match status" value="1"/>
</dbReference>
<feature type="region of interest" description="Disordered" evidence="1">
    <location>
        <begin position="56"/>
        <end position="75"/>
    </location>
</feature>
<dbReference type="SUPFAM" id="SSF56808">
    <property type="entry name" value="Ribosomal protein L1"/>
    <property type="match status" value="1"/>
</dbReference>
<dbReference type="Gene3D" id="3.40.50.790">
    <property type="match status" value="1"/>
</dbReference>
<evidence type="ECO:0000256" key="1">
    <source>
        <dbReference type="SAM" id="MobiDB-lite"/>
    </source>
</evidence>
<protein>
    <recommendedName>
        <fullName evidence="4">Ribosomal L1 domain-containing protein 1</fullName>
    </recommendedName>
</protein>
<dbReference type="InterPro" id="IPR016095">
    <property type="entry name" value="Ribosomal_uL1_3-a/b-sand"/>
</dbReference>
<name>A0AAV2RX94_MEGNR</name>
<evidence type="ECO:0008006" key="4">
    <source>
        <dbReference type="Google" id="ProtNLM"/>
    </source>
</evidence>
<organism evidence="2 3">
    <name type="scientific">Meganyctiphanes norvegica</name>
    <name type="common">Northern krill</name>
    <name type="synonym">Thysanopoda norvegica</name>
    <dbReference type="NCBI Taxonomy" id="48144"/>
    <lineage>
        <taxon>Eukaryota</taxon>
        <taxon>Metazoa</taxon>
        <taxon>Ecdysozoa</taxon>
        <taxon>Arthropoda</taxon>
        <taxon>Crustacea</taxon>
        <taxon>Multicrustacea</taxon>
        <taxon>Malacostraca</taxon>
        <taxon>Eumalacostraca</taxon>
        <taxon>Eucarida</taxon>
        <taxon>Euphausiacea</taxon>
        <taxon>Euphausiidae</taxon>
        <taxon>Meganyctiphanes</taxon>
    </lineage>
</organism>
<feature type="region of interest" description="Disordered" evidence="1">
    <location>
        <begin position="434"/>
        <end position="517"/>
    </location>
</feature>
<feature type="non-terminal residue" evidence="2">
    <location>
        <position position="517"/>
    </location>
</feature>
<dbReference type="Proteomes" id="UP001497623">
    <property type="component" value="Unassembled WGS sequence"/>
</dbReference>
<sequence length="517" mass="58437">MTKKTIVKAKVGVKVNKKLKAVKKNPKGGTIKKHVESTKKITRPGQQLRLEKRKFHKWKKQNSKIERQNTTTDSKENLISNKENIEKKVKELPPPEELVDKNNIIAGVTGLRKLLSHKNNVNKEGFKDLLDEENEDAMIFLQIICLKLPRPNNEGKVRPITIKVPFPHSIVNDTTEVILITPDIERGLNVDHENTLHKYKDLLLEHGAVGLVNEIIPLRQLKVEYKEYEAKRSLANRVDVVLCDASVIRLVPMFLGKPFYSKNKHPLQVDLKVKDLSKEIKRALSQGQLHLTSHGNTSNIKVGRLGMTDEEVSANILSVVSKLCQNFPGGWENIQRLSIKTATSKAIPVFASFNSLNSIAEPVVPALPKREEVEGTISVLHDLKVRVTAEGDVKVVDKRLKKGLKSKTSKKYKPKVSHTGLYIEQEDNLSDVDDNELKEKKKKKPGKMTKTKAAFLDKLKQKRRQEFAEKSGKPVKYPKNYKGPKATIKKSNLDKDKSSKKKKSHKKGAARKVAKKI</sequence>
<gene>
    <name evidence="2" type="ORF">MNOR_LOCUS30546</name>
</gene>
<feature type="compositionally biased region" description="Basic residues" evidence="1">
    <location>
        <begin position="440"/>
        <end position="450"/>
    </location>
</feature>
<dbReference type="InterPro" id="IPR023674">
    <property type="entry name" value="Ribosomal_uL1-like"/>
</dbReference>